<dbReference type="InterPro" id="IPR017853">
    <property type="entry name" value="GH"/>
</dbReference>
<dbReference type="Gene3D" id="3.30.379.10">
    <property type="entry name" value="Chitobiase/beta-hexosaminidase domain 2-like"/>
    <property type="match status" value="1"/>
</dbReference>
<evidence type="ECO:0000256" key="1">
    <source>
        <dbReference type="ARBA" id="ARBA00001231"/>
    </source>
</evidence>
<organism evidence="11 12">
    <name type="scientific">Sphingomonas morindae</name>
    <dbReference type="NCBI Taxonomy" id="1541170"/>
    <lineage>
        <taxon>Bacteria</taxon>
        <taxon>Pseudomonadati</taxon>
        <taxon>Pseudomonadota</taxon>
        <taxon>Alphaproteobacteria</taxon>
        <taxon>Sphingomonadales</taxon>
        <taxon>Sphingomonadaceae</taxon>
        <taxon>Sphingomonas</taxon>
    </lineage>
</organism>
<dbReference type="Proteomes" id="UP001056937">
    <property type="component" value="Chromosome 1"/>
</dbReference>
<dbReference type="Gene3D" id="3.20.20.80">
    <property type="entry name" value="Glycosidases"/>
    <property type="match status" value="1"/>
</dbReference>
<evidence type="ECO:0000256" key="4">
    <source>
        <dbReference type="ARBA" id="ARBA00022801"/>
    </source>
</evidence>
<dbReference type="EC" id="3.2.1.52" evidence="3"/>
<keyword evidence="5" id="KW-0326">Glycosidase</keyword>
<feature type="domain" description="GH29D-like beta-sandwich" evidence="10">
    <location>
        <begin position="553"/>
        <end position="605"/>
    </location>
</feature>
<name>A0ABY4X758_9SPHN</name>
<dbReference type="RefSeq" id="WP_252166555.1">
    <property type="nucleotide sequence ID" value="NZ_CP084930.1"/>
</dbReference>
<dbReference type="CDD" id="cd06563">
    <property type="entry name" value="GH20_chitobiase-like"/>
    <property type="match status" value="1"/>
</dbReference>
<dbReference type="SUPFAM" id="SSF55545">
    <property type="entry name" value="beta-N-acetylhexosaminidase-like domain"/>
    <property type="match status" value="1"/>
</dbReference>
<evidence type="ECO:0000256" key="3">
    <source>
        <dbReference type="ARBA" id="ARBA00012663"/>
    </source>
</evidence>
<evidence type="ECO:0000259" key="8">
    <source>
        <dbReference type="Pfam" id="PF00728"/>
    </source>
</evidence>
<comment type="catalytic activity">
    <reaction evidence="1">
        <text>Hydrolysis of terminal non-reducing N-acetyl-D-hexosamine residues in N-acetyl-beta-D-hexosaminides.</text>
        <dbReference type="EC" id="3.2.1.52"/>
    </reaction>
</comment>
<dbReference type="Pfam" id="PF02838">
    <property type="entry name" value="Glyco_hydro_20b"/>
    <property type="match status" value="1"/>
</dbReference>
<keyword evidence="4" id="KW-0378">Hydrolase</keyword>
<dbReference type="InterPro" id="IPR059177">
    <property type="entry name" value="GH29D-like_dom"/>
</dbReference>
<dbReference type="InterPro" id="IPR015882">
    <property type="entry name" value="HEX_bac_N"/>
</dbReference>
<evidence type="ECO:0000256" key="6">
    <source>
        <dbReference type="ARBA" id="ARBA00030512"/>
    </source>
</evidence>
<evidence type="ECO:0000256" key="7">
    <source>
        <dbReference type="ARBA" id="ARBA00033000"/>
    </source>
</evidence>
<protein>
    <recommendedName>
        <fullName evidence="3">beta-N-acetylhexosaminidase</fullName>
        <ecNumber evidence="3">3.2.1.52</ecNumber>
    </recommendedName>
    <alternativeName>
        <fullName evidence="6">Beta-N-acetylhexosaminidase</fullName>
    </alternativeName>
    <alternativeName>
        <fullName evidence="7">N-acetyl-beta-glucosaminidase</fullName>
    </alternativeName>
</protein>
<dbReference type="Pfam" id="PF00728">
    <property type="entry name" value="Glyco_hydro_20"/>
    <property type="match status" value="1"/>
</dbReference>
<gene>
    <name evidence="11" type="ORF">LHA26_15970</name>
</gene>
<reference evidence="11" key="1">
    <citation type="journal article" date="2022" name="Toxins">
        <title>Genomic Analysis of Sphingopyxis sp. USTB-05 for Biodegrading Cyanobacterial Hepatotoxins.</title>
        <authorList>
            <person name="Liu C."/>
            <person name="Xu Q."/>
            <person name="Zhao Z."/>
            <person name="Zhang H."/>
            <person name="Liu X."/>
            <person name="Yin C."/>
            <person name="Liu Y."/>
            <person name="Yan H."/>
        </authorList>
    </citation>
    <scope>NUCLEOTIDE SEQUENCE</scope>
    <source>
        <strain evidence="11">NBD5</strain>
    </source>
</reference>
<dbReference type="PRINTS" id="PR00738">
    <property type="entry name" value="GLHYDRLASE20"/>
</dbReference>
<keyword evidence="12" id="KW-1185">Reference proteome</keyword>
<evidence type="ECO:0000313" key="11">
    <source>
        <dbReference type="EMBL" id="USI72747.1"/>
    </source>
</evidence>
<evidence type="ECO:0000259" key="10">
    <source>
        <dbReference type="Pfam" id="PF13290"/>
    </source>
</evidence>
<comment type="similarity">
    <text evidence="2">Belongs to the glycosyl hydrolase 20 family.</text>
</comment>
<evidence type="ECO:0000313" key="12">
    <source>
        <dbReference type="Proteomes" id="UP001056937"/>
    </source>
</evidence>
<dbReference type="InterPro" id="IPR029018">
    <property type="entry name" value="Hex-like_dom2"/>
</dbReference>
<proteinExistence type="inferred from homology"/>
<dbReference type="SUPFAM" id="SSF51445">
    <property type="entry name" value="(Trans)glycosidases"/>
    <property type="match status" value="1"/>
</dbReference>
<feature type="domain" description="Beta-hexosaminidase bacterial type N-terminal" evidence="9">
    <location>
        <begin position="35"/>
        <end position="159"/>
    </location>
</feature>
<feature type="domain" description="Glycoside hydrolase family 20 catalytic" evidence="8">
    <location>
        <begin position="162"/>
        <end position="504"/>
    </location>
</feature>
<sequence>MRNVAAGAWRIALAGVLAGLGAGAGAALPAAPLPLLPLPAAITPGQGAFRLAPGARIAVPAGDGGAAGAAALLLAKLRTDRALTLAVGDGAGPAAIRFVRDPAVAGAEAYRLRVAADGVEIRASGDSGLLYGVMTLAQLATRDAGSGAATLPALAIADAPRFAWRGVMLDTARHFLPLPAIRAVIDQMAALKLNTLHLHLSDDQGWRMEIKRYPKLTTIGAWRTPPAIGGAAETAAAAPVGGFYRQDELRALVAYAAARGVTIVPEIDLPGHAQALVAAYPERGVLGDRPPVSNAWGINPYLIDPDEQGLAFVEHVLDEVMAIFPSRMIHLGGDEAIKDQWQRAPKVQAQIKALGLASEDALQGWLIGRLAAYLSAHGRQLIGWDEILGAGIPASAAVMSWRGEAGAVAAAGRGHDVVLAPAPTLYLDSLQSARADEGPGRVPVMSLERVYGYDPVPAALDGAAAGHVLGAEMTAFSEYLVTPAALDHALFPRVAALAELSWSPKAARDWPGFLARLQPQRQRWRREGVAAADSAFLADIRLDQDRATALASGAAQLRITTQSGYGTLRYTLDGRAPGPKDRLYTAPIRVPLGRVVRAAAFGPDGAPLAPAQRFDTRAEALLTWDRGAFTACAPGALGLRVPLTSEARDGPIYALDLFEHCVIAPAAPLTVPRRLTVDVARLARNFALAHDEAGVQRPFAATAWGELIVRVKGCDGPIAATLALPDPATAPNRFTLKADLPAAGARADLCLRFTAPPTAYAYAVGTVALSAAAAQPVLSSATKS</sequence>
<evidence type="ECO:0000256" key="2">
    <source>
        <dbReference type="ARBA" id="ARBA00006285"/>
    </source>
</evidence>
<accession>A0ABY4X758</accession>
<dbReference type="PANTHER" id="PTHR22600">
    <property type="entry name" value="BETA-HEXOSAMINIDASE"/>
    <property type="match status" value="1"/>
</dbReference>
<evidence type="ECO:0000259" key="9">
    <source>
        <dbReference type="Pfam" id="PF02838"/>
    </source>
</evidence>
<dbReference type="Pfam" id="PF13290">
    <property type="entry name" value="CHB_HEX_C_1"/>
    <property type="match status" value="1"/>
</dbReference>
<evidence type="ECO:0000256" key="5">
    <source>
        <dbReference type="ARBA" id="ARBA00023295"/>
    </source>
</evidence>
<dbReference type="PANTHER" id="PTHR22600:SF57">
    <property type="entry name" value="BETA-N-ACETYLHEXOSAMINIDASE"/>
    <property type="match status" value="1"/>
</dbReference>
<dbReference type="InterPro" id="IPR015883">
    <property type="entry name" value="Glyco_hydro_20_cat"/>
</dbReference>
<dbReference type="EMBL" id="CP084930">
    <property type="protein sequence ID" value="USI72747.1"/>
    <property type="molecule type" value="Genomic_DNA"/>
</dbReference>
<dbReference type="InterPro" id="IPR025705">
    <property type="entry name" value="Beta_hexosaminidase_sua/sub"/>
</dbReference>